<dbReference type="Gene3D" id="3.40.50.300">
    <property type="entry name" value="P-loop containing nucleotide triphosphate hydrolases"/>
    <property type="match status" value="1"/>
</dbReference>
<name>A0A388SET3_9BURK</name>
<dbReference type="OrthoDB" id="9775224at2"/>
<feature type="domain" description="Polyphosphate kinase-2-related" evidence="2">
    <location>
        <begin position="31"/>
        <end position="267"/>
    </location>
</feature>
<accession>A0A401LIA1</accession>
<dbReference type="InterPro" id="IPR022488">
    <property type="entry name" value="PPK2-related"/>
</dbReference>
<comment type="caution">
    <text evidence="3">The sequence shown here is derived from an EMBL/GenBank/DDBJ whole genome shotgun (WGS) entry which is preliminary data.</text>
</comment>
<dbReference type="AlphaFoldDB" id="A0A388SET3"/>
<dbReference type="Proteomes" id="UP000266091">
    <property type="component" value="Unassembled WGS sequence"/>
</dbReference>
<dbReference type="InterPro" id="IPR027417">
    <property type="entry name" value="P-loop_NTPase"/>
</dbReference>
<keyword evidence="3" id="KW-0808">Transferase</keyword>
<evidence type="ECO:0000256" key="1">
    <source>
        <dbReference type="SAM" id="MobiDB-lite"/>
    </source>
</evidence>
<dbReference type="SUPFAM" id="SSF52540">
    <property type="entry name" value="P-loop containing nucleoside triphosphate hydrolases"/>
    <property type="match status" value="1"/>
</dbReference>
<dbReference type="InterPro" id="IPR022300">
    <property type="entry name" value="PPK2-rel_1"/>
</dbReference>
<reference evidence="3 4" key="1">
    <citation type="journal article" date="2018" name="Int. J. Syst. Evol. Microbiol.">
        <title>Mesosutterella multiformis gen. nov., sp. nov., a member of the family Sutterellaceae and Sutterella megalosphaeroides sp. nov., isolated from human faeces.</title>
        <authorList>
            <person name="Sakamoto M."/>
            <person name="Ikeyama N."/>
            <person name="Kunihiro T."/>
            <person name="Iino T."/>
            <person name="Yuki M."/>
            <person name="Ohkuma M."/>
        </authorList>
    </citation>
    <scope>NUCLEOTIDE SEQUENCE [LARGE SCALE GENOMIC DNA]</scope>
    <source>
        <strain evidence="3 4">4NBBH2</strain>
    </source>
</reference>
<dbReference type="NCBIfam" id="TIGR03709">
    <property type="entry name" value="PPK2_rel_1"/>
    <property type="match status" value="1"/>
</dbReference>
<keyword evidence="4" id="KW-1185">Reference proteome</keyword>
<proteinExistence type="predicted"/>
<evidence type="ECO:0000259" key="2">
    <source>
        <dbReference type="Pfam" id="PF03976"/>
    </source>
</evidence>
<gene>
    <name evidence="3" type="ORF">MESMUL_21400</name>
</gene>
<evidence type="ECO:0000313" key="4">
    <source>
        <dbReference type="Proteomes" id="UP000266091"/>
    </source>
</evidence>
<evidence type="ECO:0000313" key="3">
    <source>
        <dbReference type="EMBL" id="GBO94786.1"/>
    </source>
</evidence>
<accession>A0A388SET3</accession>
<sequence length="356" mass="41641">MKLDIEKFRVKPGDKVDLAAISTKADPKADKNEVENTLFPALKSHLESLQEKLWAENKQSIILVLQGMDAAGKDSTVRHVFTEVDPAGMWIASFKAPTVIEKDHDYLWRVNRALPPRGMIGVFNRSHYEDVVTVRLHNYIKDRQLPDEIKNDEHLWDERFDQIRNWEKYLRQNAFRMVKIFLHVSKDEQQKRLTDRLFNEEKHYKFSLSDLEERRYWPEYQKLYAETIEETTTEHSPWYIVPADNKWYLRYVVGTIVEQTLEAMNPKFPPLSDETKAKLGELRNLLTLAKDLNLDSKTVEKKVISQVIAKDAAPAEAHALVEAVKEIEEVQKEEKKDDSKKGDKKDKDGKKDDKKH</sequence>
<dbReference type="RefSeq" id="WP_116270991.1">
    <property type="nucleotide sequence ID" value="NZ_BGZJ01000002.1"/>
</dbReference>
<organism evidence="3 4">
    <name type="scientific">Mesosutterella multiformis</name>
    <dbReference type="NCBI Taxonomy" id="2259133"/>
    <lineage>
        <taxon>Bacteria</taxon>
        <taxon>Pseudomonadati</taxon>
        <taxon>Pseudomonadota</taxon>
        <taxon>Betaproteobacteria</taxon>
        <taxon>Burkholderiales</taxon>
        <taxon>Sutterellaceae</taxon>
        <taxon>Mesosutterella</taxon>
    </lineage>
</organism>
<protein>
    <submittedName>
        <fullName evidence="3">Polyphosphate--nucleotide phosphotransferase</fullName>
    </submittedName>
</protein>
<dbReference type="GO" id="GO:0006797">
    <property type="term" value="P:polyphosphate metabolic process"/>
    <property type="evidence" value="ECO:0007669"/>
    <property type="project" value="InterPro"/>
</dbReference>
<dbReference type="GO" id="GO:0016776">
    <property type="term" value="F:phosphotransferase activity, phosphate group as acceptor"/>
    <property type="evidence" value="ECO:0007669"/>
    <property type="project" value="InterPro"/>
</dbReference>
<dbReference type="PANTHER" id="PTHR34383:SF3">
    <property type="entry name" value="POLYPHOSPHATE:AMP PHOSPHOTRANSFERASE"/>
    <property type="match status" value="1"/>
</dbReference>
<feature type="region of interest" description="Disordered" evidence="1">
    <location>
        <begin position="329"/>
        <end position="356"/>
    </location>
</feature>
<dbReference type="EMBL" id="BGZJ01000002">
    <property type="protein sequence ID" value="GBO94786.1"/>
    <property type="molecule type" value="Genomic_DNA"/>
</dbReference>
<dbReference type="PANTHER" id="PTHR34383">
    <property type="entry name" value="POLYPHOSPHATE:AMP PHOSPHOTRANSFERASE-RELATED"/>
    <property type="match status" value="1"/>
</dbReference>
<dbReference type="Pfam" id="PF03976">
    <property type="entry name" value="PPK2"/>
    <property type="match status" value="1"/>
</dbReference>